<dbReference type="InterPro" id="IPR040451">
    <property type="entry name" value="GH81_N"/>
</dbReference>
<evidence type="ECO:0000259" key="10">
    <source>
        <dbReference type="Pfam" id="PF03639"/>
    </source>
</evidence>
<keyword evidence="5" id="KW-0119">Carbohydrate metabolism</keyword>
<keyword evidence="8" id="KW-0624">Polysaccharide degradation</keyword>
<feature type="chain" id="PRO_5042849090" description="glucan endo-1,3-beta-D-glucosidase" evidence="9">
    <location>
        <begin position="21"/>
        <end position="869"/>
    </location>
</feature>
<dbReference type="InterPro" id="IPR040720">
    <property type="entry name" value="GH81_C"/>
</dbReference>
<reference evidence="12" key="1">
    <citation type="journal article" date="2023" name="Mol. Phylogenet. Evol.">
        <title>Genome-scale phylogeny and comparative genomics of the fungal order Sordariales.</title>
        <authorList>
            <person name="Hensen N."/>
            <person name="Bonometti L."/>
            <person name="Westerberg I."/>
            <person name="Brannstrom I.O."/>
            <person name="Guillou S."/>
            <person name="Cros-Aarteil S."/>
            <person name="Calhoun S."/>
            <person name="Haridas S."/>
            <person name="Kuo A."/>
            <person name="Mondo S."/>
            <person name="Pangilinan J."/>
            <person name="Riley R."/>
            <person name="LaButti K."/>
            <person name="Andreopoulos B."/>
            <person name="Lipzen A."/>
            <person name="Chen C."/>
            <person name="Yan M."/>
            <person name="Daum C."/>
            <person name="Ng V."/>
            <person name="Clum A."/>
            <person name="Steindorff A."/>
            <person name="Ohm R.A."/>
            <person name="Martin F."/>
            <person name="Silar P."/>
            <person name="Natvig D.O."/>
            <person name="Lalanne C."/>
            <person name="Gautier V."/>
            <person name="Ament-Velasquez S.L."/>
            <person name="Kruys A."/>
            <person name="Hutchinson M.I."/>
            <person name="Powell A.J."/>
            <person name="Barry K."/>
            <person name="Miller A.N."/>
            <person name="Grigoriev I.V."/>
            <person name="Debuchy R."/>
            <person name="Gladieux P."/>
            <person name="Hiltunen Thoren M."/>
            <person name="Johannesson H."/>
        </authorList>
    </citation>
    <scope>NUCLEOTIDE SEQUENCE</scope>
    <source>
        <strain evidence="12">CBS 757.83</strain>
    </source>
</reference>
<dbReference type="Gene3D" id="1.10.287.1170">
    <property type="entry name" value="glycoside hydrolase family 81 endo-[beta] glucanase"/>
    <property type="match status" value="1"/>
</dbReference>
<evidence type="ECO:0000259" key="11">
    <source>
        <dbReference type="Pfam" id="PF17652"/>
    </source>
</evidence>
<reference evidence="12" key="2">
    <citation type="submission" date="2023-05" db="EMBL/GenBank/DDBJ databases">
        <authorList>
            <consortium name="Lawrence Berkeley National Laboratory"/>
            <person name="Steindorff A."/>
            <person name="Hensen N."/>
            <person name="Bonometti L."/>
            <person name="Westerberg I."/>
            <person name="Brannstrom I.O."/>
            <person name="Guillou S."/>
            <person name="Cros-Aarteil S."/>
            <person name="Calhoun S."/>
            <person name="Haridas S."/>
            <person name="Kuo A."/>
            <person name="Mondo S."/>
            <person name="Pangilinan J."/>
            <person name="Riley R."/>
            <person name="Labutti K."/>
            <person name="Andreopoulos B."/>
            <person name="Lipzen A."/>
            <person name="Chen C."/>
            <person name="Yanf M."/>
            <person name="Daum C."/>
            <person name="Ng V."/>
            <person name="Clum A."/>
            <person name="Ohm R."/>
            <person name="Martin F."/>
            <person name="Silar P."/>
            <person name="Natvig D."/>
            <person name="Lalanne C."/>
            <person name="Gautier V."/>
            <person name="Ament-Velasquez S.L."/>
            <person name="Kruys A."/>
            <person name="Hutchinson M.I."/>
            <person name="Powell A.J."/>
            <person name="Barry K."/>
            <person name="Miller A.N."/>
            <person name="Grigoriev I.V."/>
            <person name="Debuchy R."/>
            <person name="Gladieux P."/>
            <person name="Thoren M.H."/>
            <person name="Johannesson H."/>
        </authorList>
    </citation>
    <scope>NUCLEOTIDE SEQUENCE</scope>
    <source>
        <strain evidence="12">CBS 757.83</strain>
    </source>
</reference>
<evidence type="ECO:0000256" key="7">
    <source>
        <dbReference type="ARBA" id="ARBA00023316"/>
    </source>
</evidence>
<dbReference type="AlphaFoldDB" id="A0AAN6Q9I9"/>
<sequence length="869" mass="93874">MGQMIWILFVLLTALQIASAIASPGDNNAYIHKKRQWDAPPPSDALTSPAKVITSIGSSGTAQILVDTRTPASGFIPSQSCSGHVTSVPILTGAIPQPTSLLPAVSVIASLNVAPSIAIKTMSRDIFADPIRTDAPPANIGRKQDHPVRRLGIAARGPIETNKFYGNFYLGNQTSPTFLHPYSVAWARGQGASGSWGLAISHIESKQRVYGPIKPATGAVSYFINPIGILSVCLSARELGSSTALTTESLTDLSVLVNLRPSAQAAPAVQFPLVQGLGFITAVYNGASPVLQTGVFYRSVTRIATDPKPRVTKYKLHLEDGTTWLVYAHHTRGVPLDLEVVNNGLAQARGPFYGIIQVAKDPGDGEGVYDRACGAYPVGVNLSGSVDGTRGAYTFSFNKAGLSGATLAMFALPHHQTGFDACTRGKMTGLKLQTTTKGIATAVLADAWTMVEPNLPVNIGFLPWSPQAGTVSAISEAAKRSIRNVAQQEVSQNILDQTDQNSMYFSGKALAKFASLILAIQKLLGDPGLAQAGLNQLKGAFARFSQNAQKYPLLYESGWGGVVSSATYQTGDSGVDFGNTLYNDHHFHWSSVGLGTARMLLNLSPYTLEPSADKADRGYFIYTAAVIGHLDPSWIPANKAYVDMLVRDIANPSTADPYFPAWRAFDWFHGHSWAHGLFDVLDGKDQESSSEDTMHTYALKMWGAVSGDRNLETRSNLMLALQARSLQAYYLYNSTNAVQPREFTPNKVAGILFENKIDHTTYFGANIEYIQGIHMLPLLPHTPLIRTPQFVWEEWETYFSGGRVDSVQGGWRGILMANLATVDPRGAYAFFSRPDFQSGWLDGGQSLTWLLSYSAVLLETGAWLDLGAK</sequence>
<proteinExistence type="inferred from homology"/>
<dbReference type="PANTHER" id="PTHR31983:SF0">
    <property type="entry name" value="GLUCAN ENDO-1,3-BETA-D-GLUCOSIDASE 2"/>
    <property type="match status" value="1"/>
</dbReference>
<dbReference type="EMBL" id="MU863629">
    <property type="protein sequence ID" value="KAK4103192.1"/>
    <property type="molecule type" value="Genomic_DNA"/>
</dbReference>
<dbReference type="FunFam" id="1.10.287.1170:FF:000001">
    <property type="entry name" value="Endo-1,3-beta-glucanase Engl1"/>
    <property type="match status" value="1"/>
</dbReference>
<keyword evidence="6" id="KW-0326">Glycosidase</keyword>
<dbReference type="InterPro" id="IPR005200">
    <property type="entry name" value="Endo-beta-glucanase"/>
</dbReference>
<organism evidence="12 13">
    <name type="scientific">Parathielavia hyrcaniae</name>
    <dbReference type="NCBI Taxonomy" id="113614"/>
    <lineage>
        <taxon>Eukaryota</taxon>
        <taxon>Fungi</taxon>
        <taxon>Dikarya</taxon>
        <taxon>Ascomycota</taxon>
        <taxon>Pezizomycotina</taxon>
        <taxon>Sordariomycetes</taxon>
        <taxon>Sordariomycetidae</taxon>
        <taxon>Sordariales</taxon>
        <taxon>Chaetomiaceae</taxon>
        <taxon>Parathielavia</taxon>
    </lineage>
</organism>
<dbReference type="Gene3D" id="1.20.5.420">
    <property type="entry name" value="Immunoglobulin FC, subunit C"/>
    <property type="match status" value="1"/>
</dbReference>
<evidence type="ECO:0000256" key="2">
    <source>
        <dbReference type="ARBA" id="ARBA00010730"/>
    </source>
</evidence>
<dbReference type="PANTHER" id="PTHR31983">
    <property type="entry name" value="ENDO-1,3(4)-BETA-GLUCANASE 1"/>
    <property type="match status" value="1"/>
</dbReference>
<comment type="caution">
    <text evidence="12">The sequence shown here is derived from an EMBL/GenBank/DDBJ whole genome shotgun (WGS) entry which is preliminary data.</text>
</comment>
<keyword evidence="13" id="KW-1185">Reference proteome</keyword>
<evidence type="ECO:0000256" key="8">
    <source>
        <dbReference type="ARBA" id="ARBA00023326"/>
    </source>
</evidence>
<dbReference type="GO" id="GO:0052861">
    <property type="term" value="F:endo-1,3(4)-beta-glucanase activity"/>
    <property type="evidence" value="ECO:0007669"/>
    <property type="project" value="InterPro"/>
</dbReference>
<evidence type="ECO:0000256" key="6">
    <source>
        <dbReference type="ARBA" id="ARBA00023295"/>
    </source>
</evidence>
<comment type="similarity">
    <text evidence="2">Belongs to the glycosyl hydrolase 81 family.</text>
</comment>
<keyword evidence="4 12" id="KW-0378">Hydrolase</keyword>
<evidence type="ECO:0000256" key="1">
    <source>
        <dbReference type="ARBA" id="ARBA00000382"/>
    </source>
</evidence>
<dbReference type="GO" id="GO:0071555">
    <property type="term" value="P:cell wall organization"/>
    <property type="evidence" value="ECO:0007669"/>
    <property type="project" value="UniProtKB-KW"/>
</dbReference>
<dbReference type="PROSITE" id="PS52008">
    <property type="entry name" value="GH81"/>
    <property type="match status" value="1"/>
</dbReference>
<dbReference type="EC" id="3.2.1.39" evidence="3"/>
<keyword evidence="7" id="KW-0961">Cell wall biogenesis/degradation</keyword>
<evidence type="ECO:0000313" key="13">
    <source>
        <dbReference type="Proteomes" id="UP001305647"/>
    </source>
</evidence>
<accession>A0AAN6Q9I9</accession>
<protein>
    <recommendedName>
        <fullName evidence="3">glucan endo-1,3-beta-D-glucosidase</fullName>
        <ecNumber evidence="3">3.2.1.39</ecNumber>
    </recommendedName>
</protein>
<dbReference type="GO" id="GO:0000272">
    <property type="term" value="P:polysaccharide catabolic process"/>
    <property type="evidence" value="ECO:0007669"/>
    <property type="project" value="UniProtKB-KW"/>
</dbReference>
<dbReference type="GO" id="GO:0042973">
    <property type="term" value="F:glucan endo-1,3-beta-D-glucosidase activity"/>
    <property type="evidence" value="ECO:0007669"/>
    <property type="project" value="UniProtKB-EC"/>
</dbReference>
<feature type="domain" description="Glycosyl hydrolase family 81 C-terminal" evidence="11">
    <location>
        <begin position="474"/>
        <end position="590"/>
    </location>
</feature>
<feature type="domain" description="Glycosyl hydrolase family 81 N-terminal" evidence="10">
    <location>
        <begin position="146"/>
        <end position="466"/>
    </location>
</feature>
<feature type="domain" description="Glycosyl hydrolase family 81 C-terminal" evidence="11">
    <location>
        <begin position="618"/>
        <end position="851"/>
    </location>
</feature>
<evidence type="ECO:0000256" key="4">
    <source>
        <dbReference type="ARBA" id="ARBA00022801"/>
    </source>
</evidence>
<feature type="signal peptide" evidence="9">
    <location>
        <begin position="1"/>
        <end position="20"/>
    </location>
</feature>
<evidence type="ECO:0000256" key="3">
    <source>
        <dbReference type="ARBA" id="ARBA00012780"/>
    </source>
</evidence>
<dbReference type="Gene3D" id="2.70.98.30">
    <property type="entry name" value="Golgi alpha-mannosidase II, domain 4"/>
    <property type="match status" value="1"/>
</dbReference>
<evidence type="ECO:0000256" key="5">
    <source>
        <dbReference type="ARBA" id="ARBA00023277"/>
    </source>
</evidence>
<evidence type="ECO:0000256" key="9">
    <source>
        <dbReference type="SAM" id="SignalP"/>
    </source>
</evidence>
<comment type="catalytic activity">
    <reaction evidence="1">
        <text>Hydrolysis of (1-&gt;3)-beta-D-glucosidic linkages in (1-&gt;3)-beta-D-glucans.</text>
        <dbReference type="EC" id="3.2.1.39"/>
    </reaction>
</comment>
<keyword evidence="9" id="KW-0732">Signal</keyword>
<dbReference type="GO" id="GO:0009986">
    <property type="term" value="C:cell surface"/>
    <property type="evidence" value="ECO:0007669"/>
    <property type="project" value="TreeGrafter"/>
</dbReference>
<name>A0AAN6Q9I9_9PEZI</name>
<gene>
    <name evidence="12" type="ORF">N658DRAFT_484798</name>
</gene>
<evidence type="ECO:0000313" key="12">
    <source>
        <dbReference type="EMBL" id="KAK4103192.1"/>
    </source>
</evidence>
<dbReference type="Proteomes" id="UP001305647">
    <property type="component" value="Unassembled WGS sequence"/>
</dbReference>
<dbReference type="Pfam" id="PF17652">
    <property type="entry name" value="Glyco_hydro81C"/>
    <property type="match status" value="2"/>
</dbReference>
<dbReference type="Pfam" id="PF03639">
    <property type="entry name" value="Glyco_hydro_81"/>
    <property type="match status" value="1"/>
</dbReference>